<evidence type="ECO:0000256" key="5">
    <source>
        <dbReference type="ARBA" id="ARBA00023295"/>
    </source>
</evidence>
<dbReference type="InterPro" id="IPR034690">
    <property type="entry name" value="Endolysin_T4_type"/>
</dbReference>
<dbReference type="PANTHER" id="PTHR38107">
    <property type="match status" value="1"/>
</dbReference>
<reference evidence="7 8" key="1">
    <citation type="submission" date="2024-09" db="EMBL/GenBank/DDBJ databases">
        <authorList>
            <consortium name="All-Russian atlas of soil microorganisms"/>
            <consortium name="as a basis for the search for new antimicrobial producers and enzymes with unique properties"/>
            <person name="Sokolova E.A."/>
            <person name="Voronina E.N."/>
        </authorList>
    </citation>
    <scope>NUCLEOTIDE SEQUENCE [LARGE SCALE GENOMIC DNA]</scope>
    <source>
        <strain evidence="7 8">AF-22b-331.1</strain>
    </source>
</reference>
<dbReference type="SUPFAM" id="SSF53955">
    <property type="entry name" value="Lysozyme-like"/>
    <property type="match status" value="1"/>
</dbReference>
<dbReference type="InterPro" id="IPR023347">
    <property type="entry name" value="Lysozyme_dom_sf"/>
</dbReference>
<comment type="similarity">
    <text evidence="6">Belongs to the glycosyl hydrolase 24 family.</text>
</comment>
<evidence type="ECO:0000313" key="8">
    <source>
        <dbReference type="Proteomes" id="UP001605261"/>
    </source>
</evidence>
<keyword evidence="5 6" id="KW-0326">Glycosidase</keyword>
<dbReference type="Proteomes" id="UP001605261">
    <property type="component" value="Unassembled WGS sequence"/>
</dbReference>
<dbReference type="CDD" id="cd16900">
    <property type="entry name" value="endolysin_R21-like"/>
    <property type="match status" value="1"/>
</dbReference>
<evidence type="ECO:0000256" key="6">
    <source>
        <dbReference type="RuleBase" id="RU003788"/>
    </source>
</evidence>
<proteinExistence type="inferred from homology"/>
<comment type="catalytic activity">
    <reaction evidence="1 6">
        <text>Hydrolysis of (1-&gt;4)-beta-linkages between N-acetylmuramic acid and N-acetyl-D-glucosamine residues in a peptidoglycan and between N-acetyl-D-glucosamine residues in chitodextrins.</text>
        <dbReference type="EC" id="3.2.1.17"/>
    </reaction>
</comment>
<accession>A0ABW7D1Q7</accession>
<organism evidence="7 8">
    <name type="scientific">Stenotrophomonas nematodicola</name>
    <dbReference type="NCBI Taxonomy" id="2656746"/>
    <lineage>
        <taxon>Bacteria</taxon>
        <taxon>Pseudomonadati</taxon>
        <taxon>Pseudomonadota</taxon>
        <taxon>Gammaproteobacteria</taxon>
        <taxon>Lysobacterales</taxon>
        <taxon>Lysobacteraceae</taxon>
        <taxon>Stenotrophomonas</taxon>
    </lineage>
</organism>
<dbReference type="EC" id="3.2.1.17" evidence="6"/>
<comment type="caution">
    <text evidence="7">The sequence shown here is derived from an EMBL/GenBank/DDBJ whole genome shotgun (WGS) entry which is preliminary data.</text>
</comment>
<gene>
    <name evidence="7" type="ORF">ACEU0G_001029</name>
</gene>
<keyword evidence="8" id="KW-1185">Reference proteome</keyword>
<dbReference type="InterPro" id="IPR023346">
    <property type="entry name" value="Lysozyme-like_dom_sf"/>
</dbReference>
<keyword evidence="3 6" id="KW-0081">Bacteriolytic enzyme</keyword>
<dbReference type="PANTHER" id="PTHR38107:SF3">
    <property type="entry name" value="LYSOZYME RRRD-RELATED"/>
    <property type="match status" value="1"/>
</dbReference>
<keyword evidence="2 6" id="KW-0929">Antimicrobial</keyword>
<dbReference type="RefSeq" id="WP_394164509.1">
    <property type="nucleotide sequence ID" value="NZ_JBHGCJ010000017.1"/>
</dbReference>
<protein>
    <recommendedName>
        <fullName evidence="6">Lysozyme</fullName>
        <ecNumber evidence="6">3.2.1.17</ecNumber>
    </recommendedName>
</protein>
<dbReference type="InterPro" id="IPR051018">
    <property type="entry name" value="Bacteriophage_GH24"/>
</dbReference>
<dbReference type="Gene3D" id="1.10.530.40">
    <property type="match status" value="1"/>
</dbReference>
<name>A0ABW7D1Q7_9GAMM</name>
<dbReference type="Pfam" id="PF00959">
    <property type="entry name" value="Phage_lysozyme"/>
    <property type="match status" value="1"/>
</dbReference>
<dbReference type="InterPro" id="IPR002196">
    <property type="entry name" value="Glyco_hydro_24"/>
</dbReference>
<dbReference type="HAMAP" id="MF_04110">
    <property type="entry name" value="ENDOLYSIN_T4"/>
    <property type="match status" value="1"/>
</dbReference>
<keyword evidence="4 6" id="KW-0378">Hydrolase</keyword>
<sequence>MKGRVTALAVVLLAAPLVVMFEGIEQRVYSDPVGIPTACVGETDREVVAFKQQFTRDECLAVMGASLQAHAMEMDKCITRPIERHQAAAVLSWSYNVGTRAACGSSLVRLLNEGKPFCQEFDRWTYAGGRQLPGLVRRRAAERATCEGRR</sequence>
<evidence type="ECO:0000256" key="3">
    <source>
        <dbReference type="ARBA" id="ARBA00022638"/>
    </source>
</evidence>
<evidence type="ECO:0000256" key="4">
    <source>
        <dbReference type="ARBA" id="ARBA00022801"/>
    </source>
</evidence>
<evidence type="ECO:0000256" key="2">
    <source>
        <dbReference type="ARBA" id="ARBA00022529"/>
    </source>
</evidence>
<evidence type="ECO:0000313" key="7">
    <source>
        <dbReference type="EMBL" id="MFG6111140.1"/>
    </source>
</evidence>
<evidence type="ECO:0000256" key="1">
    <source>
        <dbReference type="ARBA" id="ARBA00000632"/>
    </source>
</evidence>
<dbReference type="EMBL" id="JBHGCJ010000017">
    <property type="protein sequence ID" value="MFG6111140.1"/>
    <property type="molecule type" value="Genomic_DNA"/>
</dbReference>